<accession>A0A376NTP2</accession>
<evidence type="ECO:0000259" key="1">
    <source>
        <dbReference type="Pfam" id="PF06418"/>
    </source>
</evidence>
<name>A0A376NTP2_ECOLX</name>
<protein>
    <submittedName>
        <fullName evidence="2">CTP synthetase</fullName>
        <ecNumber evidence="2">6.3.4.2</ecNumber>
    </submittedName>
</protein>
<dbReference type="GO" id="GO:0003883">
    <property type="term" value="F:CTP synthase activity"/>
    <property type="evidence" value="ECO:0007669"/>
    <property type="project" value="UniProtKB-EC"/>
</dbReference>
<reference evidence="2 3" key="1">
    <citation type="submission" date="2018-06" db="EMBL/GenBank/DDBJ databases">
        <authorList>
            <consortium name="Pathogen Informatics"/>
            <person name="Doyle S."/>
        </authorList>
    </citation>
    <scope>NUCLEOTIDE SEQUENCE [LARGE SCALE GENOMIC DNA]</scope>
    <source>
        <strain evidence="2 3">NCTC11341</strain>
    </source>
</reference>
<organism evidence="2 3">
    <name type="scientific">Escherichia coli</name>
    <dbReference type="NCBI Taxonomy" id="562"/>
    <lineage>
        <taxon>Bacteria</taxon>
        <taxon>Pseudomonadati</taxon>
        <taxon>Pseudomonadota</taxon>
        <taxon>Gammaproteobacteria</taxon>
        <taxon>Enterobacterales</taxon>
        <taxon>Enterobacteriaceae</taxon>
        <taxon>Escherichia</taxon>
    </lineage>
</organism>
<dbReference type="Proteomes" id="UP000254428">
    <property type="component" value="Unassembled WGS sequence"/>
</dbReference>
<feature type="domain" description="CTP synthase N-terminal" evidence="1">
    <location>
        <begin position="1"/>
        <end position="102"/>
    </location>
</feature>
<dbReference type="GO" id="GO:0019856">
    <property type="term" value="P:pyrimidine nucleobase biosynthetic process"/>
    <property type="evidence" value="ECO:0007669"/>
    <property type="project" value="TreeGrafter"/>
</dbReference>
<evidence type="ECO:0000313" key="3">
    <source>
        <dbReference type="Proteomes" id="UP000254428"/>
    </source>
</evidence>
<dbReference type="GO" id="GO:0006241">
    <property type="term" value="P:CTP biosynthetic process"/>
    <property type="evidence" value="ECO:0007669"/>
    <property type="project" value="TreeGrafter"/>
</dbReference>
<sequence>MPFLEAIRQMAVEIGREHTLFMHLTLVPYMAASGEVKTKPTQHSVKELLSIGIQPDILICRSDRAVPANERAKIALFCNVPEKAVISLKDVDSIYKIPGLLNLRAGRLYL</sequence>
<dbReference type="PANTHER" id="PTHR11550:SF0">
    <property type="entry name" value="CTP SYNTHASE-RELATED"/>
    <property type="match status" value="1"/>
</dbReference>
<dbReference type="PANTHER" id="PTHR11550">
    <property type="entry name" value="CTP SYNTHASE"/>
    <property type="match status" value="1"/>
</dbReference>
<dbReference type="Gene3D" id="3.40.50.300">
    <property type="entry name" value="P-loop containing nucleotide triphosphate hydrolases"/>
    <property type="match status" value="1"/>
</dbReference>
<gene>
    <name evidence="2" type="primary">pyrG_2</name>
    <name evidence="2" type="ORF">NCTC11341_01210</name>
</gene>
<dbReference type="AlphaFoldDB" id="A0A376NTP2"/>
<dbReference type="Pfam" id="PF06418">
    <property type="entry name" value="CTP_synth_N"/>
    <property type="match status" value="1"/>
</dbReference>
<keyword evidence="2" id="KW-0436">Ligase</keyword>
<dbReference type="GO" id="GO:0005829">
    <property type="term" value="C:cytosol"/>
    <property type="evidence" value="ECO:0007669"/>
    <property type="project" value="TreeGrafter"/>
</dbReference>
<dbReference type="GO" id="GO:0042802">
    <property type="term" value="F:identical protein binding"/>
    <property type="evidence" value="ECO:0007669"/>
    <property type="project" value="TreeGrafter"/>
</dbReference>
<proteinExistence type="predicted"/>
<dbReference type="InterPro" id="IPR017456">
    <property type="entry name" value="CTP_synthase_N"/>
</dbReference>
<dbReference type="EC" id="6.3.4.2" evidence="2"/>
<dbReference type="InterPro" id="IPR004468">
    <property type="entry name" value="CTP_synthase"/>
</dbReference>
<dbReference type="EMBL" id="UGBT01000002">
    <property type="protein sequence ID" value="STH69683.1"/>
    <property type="molecule type" value="Genomic_DNA"/>
</dbReference>
<dbReference type="SUPFAM" id="SSF52540">
    <property type="entry name" value="P-loop containing nucleoside triphosphate hydrolases"/>
    <property type="match status" value="1"/>
</dbReference>
<evidence type="ECO:0000313" key="2">
    <source>
        <dbReference type="EMBL" id="STH69683.1"/>
    </source>
</evidence>
<dbReference type="InterPro" id="IPR027417">
    <property type="entry name" value="P-loop_NTPase"/>
</dbReference>